<dbReference type="Gene3D" id="6.10.110.10">
    <property type="match status" value="1"/>
</dbReference>
<keyword evidence="8" id="KW-1185">Reference proteome</keyword>
<protein>
    <submittedName>
        <fullName evidence="7">Uncharacterized protein</fullName>
    </submittedName>
</protein>
<dbReference type="Proteomes" id="UP001642484">
    <property type="component" value="Unassembled WGS sequence"/>
</dbReference>
<keyword evidence="6" id="KW-0732">Signal</keyword>
<dbReference type="PANTHER" id="PTHR16932">
    <property type="entry name" value="INTERFERON ALPHA-INDUCIBLE PROTEIN 27"/>
    <property type="match status" value="1"/>
</dbReference>
<dbReference type="InterPro" id="IPR009311">
    <property type="entry name" value="IFI6/IFI27-like"/>
</dbReference>
<comment type="subcellular location">
    <subcellularLocation>
        <location evidence="1">Membrane</location>
        <topology evidence="1">Multi-pass membrane protein</topology>
    </subcellularLocation>
</comment>
<keyword evidence="4" id="KW-1133">Transmembrane helix</keyword>
<feature type="chain" id="PRO_5045432752" evidence="6">
    <location>
        <begin position="17"/>
        <end position="238"/>
    </location>
</feature>
<reference evidence="7 8" key="1">
    <citation type="submission" date="2024-02" db="EMBL/GenBank/DDBJ databases">
        <authorList>
            <person name="Chen Y."/>
            <person name="Shah S."/>
            <person name="Dougan E. K."/>
            <person name="Thang M."/>
            <person name="Chan C."/>
        </authorList>
    </citation>
    <scope>NUCLEOTIDE SEQUENCE [LARGE SCALE GENOMIC DNA]</scope>
</reference>
<feature type="signal peptide" evidence="6">
    <location>
        <begin position="1"/>
        <end position="16"/>
    </location>
</feature>
<dbReference type="PANTHER" id="PTHR16932:SF18">
    <property type="entry name" value="INTERFERON, ALPHA-INDUCIBLE PROTEIN 27-LIKE 2"/>
    <property type="match status" value="1"/>
</dbReference>
<evidence type="ECO:0000313" key="8">
    <source>
        <dbReference type="Proteomes" id="UP001642484"/>
    </source>
</evidence>
<sequence length="238" mass="24668">MLCVSLVLLQIWLVHCCNSGVELSSNNLLCKKRLAYPCDANNDEVEGCCCENGYQWNATGYCEECSFSINWGCTAAMVVASGAGIAAAPALLALAGFTSAGISAGSLAALWQANMAGIASGSLFSTLQSISMAGLGWGGTVSVGGSAGAAAMGFCKAVESLWPGVAGATPPSELEMFLDRHWLGEVSRAIIDASGASCLEDLQHLDAEGVNQLVRDAKLKPVMASKLRKALKKLKTEL</sequence>
<dbReference type="EMBL" id="CAXAMN010016780">
    <property type="protein sequence ID" value="CAK9049035.1"/>
    <property type="molecule type" value="Genomic_DNA"/>
</dbReference>
<proteinExistence type="inferred from homology"/>
<evidence type="ECO:0000256" key="3">
    <source>
        <dbReference type="ARBA" id="ARBA00022692"/>
    </source>
</evidence>
<comment type="caution">
    <text evidence="7">The sequence shown here is derived from an EMBL/GenBank/DDBJ whole genome shotgun (WGS) entry which is preliminary data.</text>
</comment>
<dbReference type="InterPro" id="IPR038213">
    <property type="entry name" value="IFI6/IFI27-like_sf"/>
</dbReference>
<evidence type="ECO:0000256" key="4">
    <source>
        <dbReference type="ARBA" id="ARBA00022989"/>
    </source>
</evidence>
<name>A0ABP0MC36_9DINO</name>
<evidence type="ECO:0000256" key="6">
    <source>
        <dbReference type="SAM" id="SignalP"/>
    </source>
</evidence>
<evidence type="ECO:0000256" key="1">
    <source>
        <dbReference type="ARBA" id="ARBA00004141"/>
    </source>
</evidence>
<keyword evidence="3" id="KW-0812">Transmembrane</keyword>
<comment type="similarity">
    <text evidence="2">Belongs to the IFI6/IFI27 family.</text>
</comment>
<evidence type="ECO:0000256" key="5">
    <source>
        <dbReference type="ARBA" id="ARBA00023136"/>
    </source>
</evidence>
<organism evidence="7 8">
    <name type="scientific">Durusdinium trenchii</name>
    <dbReference type="NCBI Taxonomy" id="1381693"/>
    <lineage>
        <taxon>Eukaryota</taxon>
        <taxon>Sar</taxon>
        <taxon>Alveolata</taxon>
        <taxon>Dinophyceae</taxon>
        <taxon>Suessiales</taxon>
        <taxon>Symbiodiniaceae</taxon>
        <taxon>Durusdinium</taxon>
    </lineage>
</organism>
<dbReference type="Pfam" id="PF06140">
    <property type="entry name" value="Ifi-6-16"/>
    <property type="match status" value="1"/>
</dbReference>
<gene>
    <name evidence="7" type="ORF">CCMP2556_LOCUS25166</name>
</gene>
<keyword evidence="5" id="KW-0472">Membrane</keyword>
<evidence type="ECO:0000313" key="7">
    <source>
        <dbReference type="EMBL" id="CAK9049035.1"/>
    </source>
</evidence>
<accession>A0ABP0MC36</accession>
<evidence type="ECO:0000256" key="2">
    <source>
        <dbReference type="ARBA" id="ARBA00007262"/>
    </source>
</evidence>